<dbReference type="RefSeq" id="WP_264073291.1">
    <property type="nucleotide sequence ID" value="NZ_CP076676.1"/>
</dbReference>
<evidence type="ECO:0000313" key="1">
    <source>
        <dbReference type="EMBL" id="UYO37526.1"/>
    </source>
</evidence>
<gene>
    <name evidence="1" type="ORF">KQX62_12230</name>
</gene>
<dbReference type="Proteomes" id="UP001163166">
    <property type="component" value="Chromosome"/>
</dbReference>
<proteinExistence type="predicted"/>
<reference evidence="1" key="1">
    <citation type="journal article" date="2022" name="Biol. Control">
        <title>In silico genomic analysis of Rhodopseudomonas palustris strains revealed potential biocontrol agents and crop yield enhancers.</title>
        <authorList>
            <person name="Surachat K."/>
            <person name="Kantachote D."/>
            <person name="Deachamag P."/>
            <person name="Wonglapsuwan M."/>
        </authorList>
    </citation>
    <scope>NUCLEOTIDE SEQUENCE</scope>
    <source>
        <strain evidence="1">TLS06</strain>
    </source>
</reference>
<sequence>MGQKRIASDDDRAAALNGGQAEAATLAEVWAVDPLILCRSVLPESPDCASANVDAVTVSAFRRAWRLWAICW</sequence>
<dbReference type="AlphaFoldDB" id="A0AAX3DRL3"/>
<accession>A0AAX3DRL3</accession>
<protein>
    <submittedName>
        <fullName evidence="1">Uncharacterized protein</fullName>
    </submittedName>
</protein>
<organism evidence="1 2">
    <name type="scientific">Rhodopseudomonas palustris</name>
    <dbReference type="NCBI Taxonomy" id="1076"/>
    <lineage>
        <taxon>Bacteria</taxon>
        <taxon>Pseudomonadati</taxon>
        <taxon>Pseudomonadota</taxon>
        <taxon>Alphaproteobacteria</taxon>
        <taxon>Hyphomicrobiales</taxon>
        <taxon>Nitrobacteraceae</taxon>
        <taxon>Rhodopseudomonas</taxon>
    </lineage>
</organism>
<dbReference type="EMBL" id="CP076676">
    <property type="protein sequence ID" value="UYO37526.1"/>
    <property type="molecule type" value="Genomic_DNA"/>
</dbReference>
<name>A0AAX3DRL3_RHOPL</name>
<evidence type="ECO:0000313" key="2">
    <source>
        <dbReference type="Proteomes" id="UP001163166"/>
    </source>
</evidence>